<feature type="repeat" description="WD" evidence="3">
    <location>
        <begin position="536"/>
        <end position="578"/>
    </location>
</feature>
<evidence type="ECO:0000256" key="3">
    <source>
        <dbReference type="PROSITE-ProRule" id="PRU00221"/>
    </source>
</evidence>
<feature type="repeat" description="WD" evidence="3">
    <location>
        <begin position="448"/>
        <end position="491"/>
    </location>
</feature>
<dbReference type="CDD" id="cd00200">
    <property type="entry name" value="WD40"/>
    <property type="match status" value="1"/>
</dbReference>
<dbReference type="PROSITE" id="PS00678">
    <property type="entry name" value="WD_REPEATS_1"/>
    <property type="match status" value="3"/>
</dbReference>
<comment type="caution">
    <text evidence="4">The sequence shown here is derived from an EMBL/GenBank/DDBJ whole genome shotgun (WGS) entry which is preliminary data.</text>
</comment>
<dbReference type="EMBL" id="VZRB01000072">
    <property type="protein sequence ID" value="KAB1139139.1"/>
    <property type="molecule type" value="Genomic_DNA"/>
</dbReference>
<dbReference type="InterPro" id="IPR036322">
    <property type="entry name" value="WD40_repeat_dom_sf"/>
</dbReference>
<dbReference type="SUPFAM" id="SSF50978">
    <property type="entry name" value="WD40 repeat-like"/>
    <property type="match status" value="2"/>
</dbReference>
<evidence type="ECO:0000256" key="2">
    <source>
        <dbReference type="ARBA" id="ARBA00022737"/>
    </source>
</evidence>
<feature type="repeat" description="WD" evidence="3">
    <location>
        <begin position="626"/>
        <end position="662"/>
    </location>
</feature>
<dbReference type="Proteomes" id="UP000442707">
    <property type="component" value="Unassembled WGS sequence"/>
</dbReference>
<dbReference type="PROSITE" id="PS50294">
    <property type="entry name" value="WD_REPEATS_REGION"/>
    <property type="match status" value="2"/>
</dbReference>
<dbReference type="InterPro" id="IPR015943">
    <property type="entry name" value="WD40/YVTN_repeat-like_dom_sf"/>
</dbReference>
<name>A0A6H9UMT8_9ACTN</name>
<accession>A0A6H9UMT8</accession>
<keyword evidence="2" id="KW-0677">Repeat</keyword>
<dbReference type="SMART" id="SM00320">
    <property type="entry name" value="WD40"/>
    <property type="match status" value="13"/>
</dbReference>
<proteinExistence type="predicted"/>
<dbReference type="PRINTS" id="PR00320">
    <property type="entry name" value="GPROTEINBRPT"/>
</dbReference>
<dbReference type="PANTHER" id="PTHR19848">
    <property type="entry name" value="WD40 REPEAT PROTEIN"/>
    <property type="match status" value="1"/>
</dbReference>
<protein>
    <submittedName>
        <fullName evidence="4">Uncharacterized protein</fullName>
    </submittedName>
</protein>
<dbReference type="PANTHER" id="PTHR19848:SF8">
    <property type="entry name" value="F-BOX AND WD REPEAT DOMAIN CONTAINING 7"/>
    <property type="match status" value="1"/>
</dbReference>
<gene>
    <name evidence="4" type="ORF">F7R91_41045</name>
</gene>
<dbReference type="Pfam" id="PF00400">
    <property type="entry name" value="WD40"/>
    <property type="match status" value="6"/>
</dbReference>
<reference evidence="4 5" key="1">
    <citation type="submission" date="2019-09" db="EMBL/GenBank/DDBJ databases">
        <title>Screening of Novel Bioactive Compounds from Soil-Associated.</title>
        <authorList>
            <person name="Zhao S."/>
        </authorList>
    </citation>
    <scope>NUCLEOTIDE SEQUENCE [LARGE SCALE GENOMIC DNA]</scope>
    <source>
        <strain evidence="4 5">HIT-DPA4</strain>
    </source>
</reference>
<dbReference type="AlphaFoldDB" id="A0A6H9UMT8"/>
<dbReference type="PROSITE" id="PS50082">
    <property type="entry name" value="WD_REPEATS_2"/>
    <property type="match status" value="4"/>
</dbReference>
<evidence type="ECO:0000313" key="4">
    <source>
        <dbReference type="EMBL" id="KAB1139139.1"/>
    </source>
</evidence>
<keyword evidence="1 3" id="KW-0853">WD repeat</keyword>
<feature type="repeat" description="WD" evidence="3">
    <location>
        <begin position="359"/>
        <end position="402"/>
    </location>
</feature>
<dbReference type="InterPro" id="IPR001680">
    <property type="entry name" value="WD40_rpt"/>
</dbReference>
<evidence type="ECO:0000256" key="1">
    <source>
        <dbReference type="ARBA" id="ARBA00022574"/>
    </source>
</evidence>
<sequence>MANSSGAGGLMLDSDDEAALLRPLVFAEGAGLPLALWVVLARALSGRPWTVQDVRAFRDRVSERLVETQTPAGAAYRLPTRGDRSGERQTQQAITSALLAEVPQDGDNGHRDWSAAAPYIVDHLAAHAAAGGVLDDVLDDAEYLVHAAPRGLLRALNTPGSAKGRVRRSIYRTSLHVHATASPPERRDILAVDAARHGETGLARELSRGRPWQPRWATGTMVHPALRFTRTGRGVDAAACTVIDGRPHAVTGCYDSNVRVWDLVDGTERLVITEDDGVYALDCAEIDGRPHVVTGTCSGGLRVWDLDTGAERFALGGHKGWIRAVGCTVIDGRPHAVTAGEDCLVRLWDLVDGSERARMPGHTDEIRAVAFAEVAGRPVAVTGGYDNTVRLWDLEDGVERAVLTGHTSAVYSVGCTVIDGIPHAITGSSGECTARVWCLTDGSERTVLGGHTSWISAVSCVDLDGRPHVLTAGGDRTIRVWDLTEDTERAVLTGHQGYVDVLACTEFDGRPYAVSGGHSASPRVWDLGDAVLPAARKGHTGTVEAVGRVKIDGRPHLVTGGDTTIRVWDLADGTERRTLYHGHEHEHEVGALACTTVDGRPYAAVGGCCGVARVWDLAEGTGLHTLPGHDYKVDTVAWADVNGRPHAVTSDQDRTVRLWDLDEDVDHPLLTDRTRSAVRAMEPVSIDGRPHLLTGSDDGALRLWRLTGKGRRVTATVHTGHQWIRALAGTVLDGRPHALTVGGNDTAVQVWDLTDGTLRATLPGHRSGVLAVACSTGDDRRDAITLDSSGTVHVWDLASARLREKVALPARAQCVTAAGPELVIGMGDDVVVLARNDR</sequence>
<dbReference type="Gene3D" id="2.130.10.10">
    <property type="entry name" value="YVTN repeat-like/Quinoprotein amine dehydrogenase"/>
    <property type="match status" value="4"/>
</dbReference>
<dbReference type="InterPro" id="IPR020472">
    <property type="entry name" value="WD40_PAC1"/>
</dbReference>
<evidence type="ECO:0000313" key="5">
    <source>
        <dbReference type="Proteomes" id="UP000442707"/>
    </source>
</evidence>
<dbReference type="RefSeq" id="WP_150958886.1">
    <property type="nucleotide sequence ID" value="NZ_VZRB01000072.1"/>
</dbReference>
<organism evidence="4 5">
    <name type="scientific">Streptomyces luteolifulvus</name>
    <dbReference type="NCBI Taxonomy" id="2615112"/>
    <lineage>
        <taxon>Bacteria</taxon>
        <taxon>Bacillati</taxon>
        <taxon>Actinomycetota</taxon>
        <taxon>Actinomycetes</taxon>
        <taxon>Kitasatosporales</taxon>
        <taxon>Streptomycetaceae</taxon>
        <taxon>Streptomyces</taxon>
    </lineage>
</organism>
<dbReference type="InterPro" id="IPR019775">
    <property type="entry name" value="WD40_repeat_CS"/>
</dbReference>
<keyword evidence="5" id="KW-1185">Reference proteome</keyword>